<feature type="transmembrane region" description="Helical" evidence="1">
    <location>
        <begin position="45"/>
        <end position="64"/>
    </location>
</feature>
<keyword evidence="1" id="KW-1133">Transmembrane helix</keyword>
<organism evidence="2 3">
    <name type="scientific">Monoraphidium neglectum</name>
    <dbReference type="NCBI Taxonomy" id="145388"/>
    <lineage>
        <taxon>Eukaryota</taxon>
        <taxon>Viridiplantae</taxon>
        <taxon>Chlorophyta</taxon>
        <taxon>core chlorophytes</taxon>
        <taxon>Chlorophyceae</taxon>
        <taxon>CS clade</taxon>
        <taxon>Sphaeropleales</taxon>
        <taxon>Selenastraceae</taxon>
        <taxon>Monoraphidium</taxon>
    </lineage>
</organism>
<sequence length="80" mass="8793">MGFAEIKERYLRPYYLQGSFLLGFLTLGLRTGAMNFVFAEDPVSYLGTAVVTGVLTMSVAWILFDFTDTPGGGNNFNSPK</sequence>
<dbReference type="GeneID" id="25740087"/>
<reference evidence="2 3" key="1">
    <citation type="journal article" date="2013" name="BMC Genomics">
        <title>Reconstruction of the lipid metabolism for the microalga Monoraphidium neglectum from its genome sequence reveals characteristics suitable for biofuel production.</title>
        <authorList>
            <person name="Bogen C."/>
            <person name="Al-Dilaimi A."/>
            <person name="Albersmeier A."/>
            <person name="Wichmann J."/>
            <person name="Grundmann M."/>
            <person name="Rupp O."/>
            <person name="Lauersen K.J."/>
            <person name="Blifernez-Klassen O."/>
            <person name="Kalinowski J."/>
            <person name="Goesmann A."/>
            <person name="Mussgnug J.H."/>
            <person name="Kruse O."/>
        </authorList>
    </citation>
    <scope>NUCLEOTIDE SEQUENCE [LARGE SCALE GENOMIC DNA]</scope>
    <source>
        <strain evidence="2 3">SAG 48.87</strain>
    </source>
</reference>
<feature type="transmembrane region" description="Helical" evidence="1">
    <location>
        <begin position="20"/>
        <end position="39"/>
    </location>
</feature>
<accession>A0A0D2KZZ3</accession>
<keyword evidence="1" id="KW-0812">Transmembrane</keyword>
<dbReference type="AlphaFoldDB" id="A0A0D2KZZ3"/>
<dbReference type="EMBL" id="KK101475">
    <property type="protein sequence ID" value="KIZ00749.1"/>
    <property type="molecule type" value="Genomic_DNA"/>
</dbReference>
<keyword evidence="1" id="KW-0472">Membrane</keyword>
<proteinExistence type="predicted"/>
<dbReference type="OrthoDB" id="543843at2759"/>
<gene>
    <name evidence="2" type="ORF">MNEG_7211</name>
</gene>
<dbReference type="KEGG" id="mng:MNEG_7211"/>
<dbReference type="Proteomes" id="UP000054498">
    <property type="component" value="Unassembled WGS sequence"/>
</dbReference>
<name>A0A0D2KZZ3_9CHLO</name>
<dbReference type="RefSeq" id="XP_013899768.1">
    <property type="nucleotide sequence ID" value="XM_014044314.1"/>
</dbReference>
<keyword evidence="3" id="KW-1185">Reference proteome</keyword>
<protein>
    <submittedName>
        <fullName evidence="2">Uncharacterized protein</fullName>
    </submittedName>
</protein>
<evidence type="ECO:0000313" key="3">
    <source>
        <dbReference type="Proteomes" id="UP000054498"/>
    </source>
</evidence>
<evidence type="ECO:0000256" key="1">
    <source>
        <dbReference type="SAM" id="Phobius"/>
    </source>
</evidence>
<evidence type="ECO:0000313" key="2">
    <source>
        <dbReference type="EMBL" id="KIZ00749.1"/>
    </source>
</evidence>